<dbReference type="Pfam" id="PF13966">
    <property type="entry name" value="zf-RVT"/>
    <property type="match status" value="1"/>
</dbReference>
<comment type="caution">
    <text evidence="2">The sequence shown here is derived from an EMBL/GenBank/DDBJ whole genome shotgun (WGS) entry which is preliminary data.</text>
</comment>
<dbReference type="AlphaFoldDB" id="A0A7J6W8I9"/>
<accession>A0A7J6W8I9</accession>
<reference evidence="2 3" key="1">
    <citation type="submission" date="2020-06" db="EMBL/GenBank/DDBJ databases">
        <title>Transcriptomic and genomic resources for Thalictrum thalictroides and T. hernandezii: Facilitating candidate gene discovery in an emerging model plant lineage.</title>
        <authorList>
            <person name="Arias T."/>
            <person name="Riano-Pachon D.M."/>
            <person name="Di Stilio V.S."/>
        </authorList>
    </citation>
    <scope>NUCLEOTIDE SEQUENCE [LARGE SCALE GENOMIC DNA]</scope>
    <source>
        <strain evidence="3">cv. WT478/WT964</strain>
        <tissue evidence="2">Leaves</tissue>
    </source>
</reference>
<protein>
    <submittedName>
        <fullName evidence="2">Ribonuclease h domain</fullName>
    </submittedName>
</protein>
<dbReference type="Proteomes" id="UP000554482">
    <property type="component" value="Unassembled WGS sequence"/>
</dbReference>
<organism evidence="2 3">
    <name type="scientific">Thalictrum thalictroides</name>
    <name type="common">Rue-anemone</name>
    <name type="synonym">Anemone thalictroides</name>
    <dbReference type="NCBI Taxonomy" id="46969"/>
    <lineage>
        <taxon>Eukaryota</taxon>
        <taxon>Viridiplantae</taxon>
        <taxon>Streptophyta</taxon>
        <taxon>Embryophyta</taxon>
        <taxon>Tracheophyta</taxon>
        <taxon>Spermatophyta</taxon>
        <taxon>Magnoliopsida</taxon>
        <taxon>Ranunculales</taxon>
        <taxon>Ranunculaceae</taxon>
        <taxon>Thalictroideae</taxon>
        <taxon>Thalictrum</taxon>
    </lineage>
</organism>
<dbReference type="InterPro" id="IPR026960">
    <property type="entry name" value="RVT-Znf"/>
</dbReference>
<dbReference type="OrthoDB" id="1985598at2759"/>
<name>A0A7J6W8I9_THATH</name>
<evidence type="ECO:0000313" key="2">
    <source>
        <dbReference type="EMBL" id="KAF5192890.1"/>
    </source>
</evidence>
<sequence length="182" mass="20863">MLPSTAGIAWKLMHNCAATEEKIQRRGVHLASMCGVCKQQAENIHHLLWECPFAKGIWEWVASKFRFRGDMEDMQSAVNKAKGSSTLIHHMWIGAVVGGSVSIWFHRNKVFFEGDDPDPNFCKKYIHSQVLVARHSSNGFSRDHDDPVLRAWGVEGKRRKAPRMKECFWQLPREFQMKVAAV</sequence>
<evidence type="ECO:0000259" key="1">
    <source>
        <dbReference type="Pfam" id="PF13966"/>
    </source>
</evidence>
<proteinExistence type="predicted"/>
<dbReference type="EMBL" id="JABWDY010020786">
    <property type="protein sequence ID" value="KAF5192890.1"/>
    <property type="molecule type" value="Genomic_DNA"/>
</dbReference>
<gene>
    <name evidence="2" type="ORF">FRX31_017523</name>
</gene>
<evidence type="ECO:0000313" key="3">
    <source>
        <dbReference type="Proteomes" id="UP000554482"/>
    </source>
</evidence>
<feature type="domain" description="Reverse transcriptase zinc-binding" evidence="1">
    <location>
        <begin position="7"/>
        <end position="58"/>
    </location>
</feature>
<keyword evidence="3" id="KW-1185">Reference proteome</keyword>